<dbReference type="InterPro" id="IPR023404">
    <property type="entry name" value="rSAM_horseshoe"/>
</dbReference>
<dbReference type="SFLD" id="SFLDG01123">
    <property type="entry name" value="methyltransferase_(Class_B)"/>
    <property type="match status" value="1"/>
</dbReference>
<dbReference type="RefSeq" id="WP_145068894.1">
    <property type="nucleotide sequence ID" value="NZ_CP036287.1"/>
</dbReference>
<dbReference type="InterPro" id="IPR051198">
    <property type="entry name" value="BchE-like"/>
</dbReference>
<dbReference type="Gene3D" id="3.40.50.280">
    <property type="entry name" value="Cobalamin-binding domain"/>
    <property type="match status" value="1"/>
</dbReference>
<evidence type="ECO:0000256" key="2">
    <source>
        <dbReference type="ARBA" id="ARBA00022603"/>
    </source>
</evidence>
<sequence length="560" mass="63302">MIHARKGKIVLYQPQQVDSSIGPRSSGDMIPLEMLQIAAWPDREGYEIVIIDGSLYPQAEAHRLAVEAAQDAMLFGVTGILGFMVKDGYQCVQRLRAVNKRIKVVAGGWFASVRPDLLLKTGLYDGVVMGQGEQAFREIVEATAAGEAWDDLKSVAVWKDGDVYKNEKHPVVGFDQVLDPAWHLLDFEPYRALQLDPDSHKHILRMPSPERFGKRKPYVGITFFSSFGCPEPCKFCCSPFVTNRRWKAMTGARIVDNLEHLKERWGYDVVRFHDANFGVLEKRVKEFTSELLERELDINWNCFIETNSILRYDPSTLDAMAASGMHLAEIGAETGTDEFMKEQIGKPISGDDNVNATYEMERRGIECSVTYIIGYPKEDKNNMLATLDQARRAQAVAPKSSITVWPYRPIPGTEMWDQAIELGFTAPDELEHWGSLGEYHLHETWPGRIPPEVAKVRKLYCHYQTLARGLVRKKVGLWEKLARWRLQSGNYKFGEVEAKLFDVFIRVYKKVSKDEGLSRSWVDPGHKTGTSGNENAAKIDQREVVSSVTTGDYVGSGSER</sequence>
<dbReference type="KEGG" id="pbap:Pla133_43240"/>
<dbReference type="SFLD" id="SFLDS00029">
    <property type="entry name" value="Radical_SAM"/>
    <property type="match status" value="1"/>
</dbReference>
<protein>
    <submittedName>
        <fullName evidence="11">Radical SAM superfamily protein</fullName>
    </submittedName>
</protein>
<dbReference type="PROSITE" id="PS51918">
    <property type="entry name" value="RADICAL_SAM"/>
    <property type="match status" value="1"/>
</dbReference>
<accession>A0A518BQF2</accession>
<name>A0A518BQF2_9BACT</name>
<keyword evidence="4" id="KW-0949">S-adenosyl-L-methionine</keyword>
<dbReference type="Pfam" id="PF02310">
    <property type="entry name" value="B12-binding"/>
    <property type="match status" value="1"/>
</dbReference>
<dbReference type="SUPFAM" id="SSF102114">
    <property type="entry name" value="Radical SAM enzymes"/>
    <property type="match status" value="1"/>
</dbReference>
<evidence type="ECO:0000259" key="9">
    <source>
        <dbReference type="PROSITE" id="PS51332"/>
    </source>
</evidence>
<dbReference type="GO" id="GO:0003824">
    <property type="term" value="F:catalytic activity"/>
    <property type="evidence" value="ECO:0007669"/>
    <property type="project" value="InterPro"/>
</dbReference>
<organism evidence="11 12">
    <name type="scientific">Engelhardtia mirabilis</name>
    <dbReference type="NCBI Taxonomy" id="2528011"/>
    <lineage>
        <taxon>Bacteria</taxon>
        <taxon>Pseudomonadati</taxon>
        <taxon>Planctomycetota</taxon>
        <taxon>Planctomycetia</taxon>
        <taxon>Planctomycetia incertae sedis</taxon>
        <taxon>Engelhardtia</taxon>
    </lineage>
</organism>
<dbReference type="InterPro" id="IPR036724">
    <property type="entry name" value="Cobalamin-bd_sf"/>
</dbReference>
<comment type="cofactor">
    <cofactor evidence="1">
        <name>[4Fe-4S] cluster</name>
        <dbReference type="ChEBI" id="CHEBI:49883"/>
    </cofactor>
</comment>
<dbReference type="Gene3D" id="3.80.30.20">
    <property type="entry name" value="tm_1862 like domain"/>
    <property type="match status" value="1"/>
</dbReference>
<dbReference type="SUPFAM" id="SSF52242">
    <property type="entry name" value="Cobalamin (vitamin B12)-binding domain"/>
    <property type="match status" value="1"/>
</dbReference>
<dbReference type="InterPro" id="IPR034466">
    <property type="entry name" value="Methyltransferase_Class_B"/>
</dbReference>
<dbReference type="GO" id="GO:0031419">
    <property type="term" value="F:cobalamin binding"/>
    <property type="evidence" value="ECO:0007669"/>
    <property type="project" value="InterPro"/>
</dbReference>
<dbReference type="EMBL" id="CP036287">
    <property type="protein sequence ID" value="QDU69207.1"/>
    <property type="molecule type" value="Genomic_DNA"/>
</dbReference>
<keyword evidence="3" id="KW-0808">Transferase</keyword>
<dbReference type="InterPro" id="IPR058240">
    <property type="entry name" value="rSAM_sf"/>
</dbReference>
<dbReference type="InterPro" id="IPR007197">
    <property type="entry name" value="rSAM"/>
</dbReference>
<evidence type="ECO:0000256" key="6">
    <source>
        <dbReference type="ARBA" id="ARBA00023004"/>
    </source>
</evidence>
<proteinExistence type="predicted"/>
<evidence type="ECO:0000256" key="1">
    <source>
        <dbReference type="ARBA" id="ARBA00001966"/>
    </source>
</evidence>
<dbReference type="CDD" id="cd01335">
    <property type="entry name" value="Radical_SAM"/>
    <property type="match status" value="1"/>
</dbReference>
<evidence type="ECO:0000313" key="12">
    <source>
        <dbReference type="Proteomes" id="UP000316921"/>
    </source>
</evidence>
<dbReference type="InterPro" id="IPR006158">
    <property type="entry name" value="Cobalamin-bd"/>
</dbReference>
<evidence type="ECO:0000259" key="10">
    <source>
        <dbReference type="PROSITE" id="PS51918"/>
    </source>
</evidence>
<feature type="domain" description="Radical SAM core" evidence="10">
    <location>
        <begin position="211"/>
        <end position="452"/>
    </location>
</feature>
<dbReference type="InterPro" id="IPR006638">
    <property type="entry name" value="Elp3/MiaA/NifB-like_rSAM"/>
</dbReference>
<keyword evidence="6" id="KW-0408">Iron</keyword>
<feature type="domain" description="B12-binding" evidence="9">
    <location>
        <begin position="17"/>
        <end position="150"/>
    </location>
</feature>
<keyword evidence="5" id="KW-0479">Metal-binding</keyword>
<evidence type="ECO:0000256" key="5">
    <source>
        <dbReference type="ARBA" id="ARBA00022723"/>
    </source>
</evidence>
<dbReference type="PANTHER" id="PTHR43409:SF7">
    <property type="entry name" value="BLL1977 PROTEIN"/>
    <property type="match status" value="1"/>
</dbReference>
<dbReference type="AlphaFoldDB" id="A0A518BQF2"/>
<dbReference type="GO" id="GO:0046872">
    <property type="term" value="F:metal ion binding"/>
    <property type="evidence" value="ECO:0007669"/>
    <property type="project" value="UniProtKB-KW"/>
</dbReference>
<dbReference type="GO" id="GO:0051539">
    <property type="term" value="F:4 iron, 4 sulfur cluster binding"/>
    <property type="evidence" value="ECO:0007669"/>
    <property type="project" value="UniProtKB-KW"/>
</dbReference>
<dbReference type="Proteomes" id="UP000316921">
    <property type="component" value="Chromosome"/>
</dbReference>
<dbReference type="GO" id="GO:0005829">
    <property type="term" value="C:cytosol"/>
    <property type="evidence" value="ECO:0007669"/>
    <property type="project" value="TreeGrafter"/>
</dbReference>
<keyword evidence="7" id="KW-0411">Iron-sulfur</keyword>
<dbReference type="SFLD" id="SFLDG01082">
    <property type="entry name" value="B12-binding_domain_containing"/>
    <property type="match status" value="1"/>
</dbReference>
<dbReference type="SMART" id="SM00729">
    <property type="entry name" value="Elp3"/>
    <property type="match status" value="1"/>
</dbReference>
<keyword evidence="12" id="KW-1185">Reference proteome</keyword>
<dbReference type="Pfam" id="PF04055">
    <property type="entry name" value="Radical_SAM"/>
    <property type="match status" value="1"/>
</dbReference>
<feature type="region of interest" description="Disordered" evidence="8">
    <location>
        <begin position="517"/>
        <end position="560"/>
    </location>
</feature>
<gene>
    <name evidence="11" type="ORF">Pla133_43240</name>
</gene>
<dbReference type="PROSITE" id="PS51332">
    <property type="entry name" value="B12_BINDING"/>
    <property type="match status" value="1"/>
</dbReference>
<evidence type="ECO:0000256" key="4">
    <source>
        <dbReference type="ARBA" id="ARBA00022691"/>
    </source>
</evidence>
<dbReference type="PANTHER" id="PTHR43409">
    <property type="entry name" value="ANAEROBIC MAGNESIUM-PROTOPORPHYRIN IX MONOMETHYL ESTER CYCLASE-RELATED"/>
    <property type="match status" value="1"/>
</dbReference>
<reference evidence="11 12" key="1">
    <citation type="submission" date="2019-02" db="EMBL/GenBank/DDBJ databases">
        <title>Deep-cultivation of Planctomycetes and their phenomic and genomic characterization uncovers novel biology.</title>
        <authorList>
            <person name="Wiegand S."/>
            <person name="Jogler M."/>
            <person name="Boedeker C."/>
            <person name="Pinto D."/>
            <person name="Vollmers J."/>
            <person name="Rivas-Marin E."/>
            <person name="Kohn T."/>
            <person name="Peeters S.H."/>
            <person name="Heuer A."/>
            <person name="Rast P."/>
            <person name="Oberbeckmann S."/>
            <person name="Bunk B."/>
            <person name="Jeske O."/>
            <person name="Meyerdierks A."/>
            <person name="Storesund J.E."/>
            <person name="Kallscheuer N."/>
            <person name="Luecker S."/>
            <person name="Lage O.M."/>
            <person name="Pohl T."/>
            <person name="Merkel B.J."/>
            <person name="Hornburger P."/>
            <person name="Mueller R.-W."/>
            <person name="Bruemmer F."/>
            <person name="Labrenz M."/>
            <person name="Spormann A.M."/>
            <person name="Op den Camp H."/>
            <person name="Overmann J."/>
            <person name="Amann R."/>
            <person name="Jetten M.S.M."/>
            <person name="Mascher T."/>
            <person name="Medema M.H."/>
            <person name="Devos D.P."/>
            <person name="Kaster A.-K."/>
            <person name="Ovreas L."/>
            <person name="Rohde M."/>
            <person name="Galperin M.Y."/>
            <person name="Jogler C."/>
        </authorList>
    </citation>
    <scope>NUCLEOTIDE SEQUENCE [LARGE SCALE GENOMIC DNA]</scope>
    <source>
        <strain evidence="11 12">Pla133</strain>
    </source>
</reference>
<keyword evidence="2" id="KW-0489">Methyltransferase</keyword>
<evidence type="ECO:0000313" key="11">
    <source>
        <dbReference type="EMBL" id="QDU69207.1"/>
    </source>
</evidence>
<evidence type="ECO:0000256" key="3">
    <source>
        <dbReference type="ARBA" id="ARBA00022679"/>
    </source>
</evidence>
<evidence type="ECO:0000256" key="8">
    <source>
        <dbReference type="SAM" id="MobiDB-lite"/>
    </source>
</evidence>
<evidence type="ECO:0000256" key="7">
    <source>
        <dbReference type="ARBA" id="ARBA00023014"/>
    </source>
</evidence>